<dbReference type="PANTHER" id="PTHR32322:SF9">
    <property type="entry name" value="AMINO-ACID METABOLITE EFFLUX PUMP-RELATED"/>
    <property type="match status" value="1"/>
</dbReference>
<feature type="transmembrane region" description="Helical" evidence="5">
    <location>
        <begin position="7"/>
        <end position="26"/>
    </location>
</feature>
<dbReference type="SUPFAM" id="SSF103481">
    <property type="entry name" value="Multidrug resistance efflux transporter EmrE"/>
    <property type="match status" value="2"/>
</dbReference>
<proteinExistence type="predicted"/>
<evidence type="ECO:0000256" key="4">
    <source>
        <dbReference type="ARBA" id="ARBA00023136"/>
    </source>
</evidence>
<evidence type="ECO:0000313" key="8">
    <source>
        <dbReference type="Proteomes" id="UP001142810"/>
    </source>
</evidence>
<keyword evidence="2 5" id="KW-0812">Transmembrane</keyword>
<dbReference type="Proteomes" id="UP001142810">
    <property type="component" value="Unassembled WGS sequence"/>
</dbReference>
<organism evidence="7 8">
    <name type="scientific">Alteromonas aquimaris</name>
    <dbReference type="NCBI Taxonomy" id="2998417"/>
    <lineage>
        <taxon>Bacteria</taxon>
        <taxon>Pseudomonadati</taxon>
        <taxon>Pseudomonadota</taxon>
        <taxon>Gammaproteobacteria</taxon>
        <taxon>Alteromonadales</taxon>
        <taxon>Alteromonadaceae</taxon>
        <taxon>Alteromonas/Salinimonas group</taxon>
        <taxon>Alteromonas</taxon>
    </lineage>
</organism>
<keyword evidence="8" id="KW-1185">Reference proteome</keyword>
<feature type="domain" description="EamA" evidence="6">
    <location>
        <begin position="149"/>
        <end position="281"/>
    </location>
</feature>
<dbReference type="RefSeq" id="WP_265617833.1">
    <property type="nucleotide sequence ID" value="NZ_JAPFRD010000011.1"/>
</dbReference>
<evidence type="ECO:0000256" key="1">
    <source>
        <dbReference type="ARBA" id="ARBA00004141"/>
    </source>
</evidence>
<sequence>MPVKDLMALLLLGAIWGGSFIFMRVAAPEFGIFALVEVRTLLATLVLLPVLACRGGMRDIVVHWKAIALIGAVNTAIPFVLFNYSSLHLEAGVNAILNATAPMFGAVIAFLWLSDKLSKQAVIGLCLGFVGVAVISAQKIGDQGISIFPIITALLATTCYGLAASMMKKYLQGVRPLAVATGSQASASLFLLPFALYTLPATMPSIVAWNNAIALAVFGTGIAYILYFSLIANVGPAKAITVAYLVPLFGIVWGVVFLNETLSLQTLLGGGLILTGVALTTGFSPSLFRKKRGKKIEQANCRAE</sequence>
<feature type="transmembrane region" description="Helical" evidence="5">
    <location>
        <begin position="264"/>
        <end position="288"/>
    </location>
</feature>
<feature type="transmembrane region" description="Helical" evidence="5">
    <location>
        <begin position="121"/>
        <end position="140"/>
    </location>
</feature>
<accession>A0ABT3P8J0</accession>
<dbReference type="InterPro" id="IPR000620">
    <property type="entry name" value="EamA_dom"/>
</dbReference>
<dbReference type="InterPro" id="IPR050638">
    <property type="entry name" value="AA-Vitamin_Transporters"/>
</dbReference>
<name>A0ABT3P8J0_9ALTE</name>
<comment type="subcellular location">
    <subcellularLocation>
        <location evidence="1">Membrane</location>
        <topology evidence="1">Multi-pass membrane protein</topology>
    </subcellularLocation>
</comment>
<evidence type="ECO:0000259" key="6">
    <source>
        <dbReference type="Pfam" id="PF00892"/>
    </source>
</evidence>
<dbReference type="InterPro" id="IPR037185">
    <property type="entry name" value="EmrE-like"/>
</dbReference>
<dbReference type="PANTHER" id="PTHR32322">
    <property type="entry name" value="INNER MEMBRANE TRANSPORTER"/>
    <property type="match status" value="1"/>
</dbReference>
<evidence type="ECO:0000256" key="3">
    <source>
        <dbReference type="ARBA" id="ARBA00022989"/>
    </source>
</evidence>
<keyword evidence="3 5" id="KW-1133">Transmembrane helix</keyword>
<evidence type="ECO:0000256" key="5">
    <source>
        <dbReference type="SAM" id="Phobius"/>
    </source>
</evidence>
<gene>
    <name evidence="7" type="ORF">OPS25_11335</name>
</gene>
<feature type="transmembrane region" description="Helical" evidence="5">
    <location>
        <begin position="146"/>
        <end position="165"/>
    </location>
</feature>
<comment type="caution">
    <text evidence="7">The sequence shown here is derived from an EMBL/GenBank/DDBJ whole genome shotgun (WGS) entry which is preliminary data.</text>
</comment>
<keyword evidence="4 5" id="KW-0472">Membrane</keyword>
<dbReference type="Pfam" id="PF00892">
    <property type="entry name" value="EamA"/>
    <property type="match status" value="2"/>
</dbReference>
<feature type="transmembrane region" description="Helical" evidence="5">
    <location>
        <begin position="64"/>
        <end position="84"/>
    </location>
</feature>
<evidence type="ECO:0000256" key="2">
    <source>
        <dbReference type="ARBA" id="ARBA00022692"/>
    </source>
</evidence>
<protein>
    <submittedName>
        <fullName evidence="7">DMT family transporter</fullName>
    </submittedName>
</protein>
<evidence type="ECO:0000313" key="7">
    <source>
        <dbReference type="EMBL" id="MCW8109089.1"/>
    </source>
</evidence>
<feature type="domain" description="EamA" evidence="6">
    <location>
        <begin position="7"/>
        <end position="136"/>
    </location>
</feature>
<feature type="transmembrane region" description="Helical" evidence="5">
    <location>
        <begin position="206"/>
        <end position="227"/>
    </location>
</feature>
<feature type="transmembrane region" description="Helical" evidence="5">
    <location>
        <begin position="239"/>
        <end position="258"/>
    </location>
</feature>
<feature type="transmembrane region" description="Helical" evidence="5">
    <location>
        <begin position="96"/>
        <end position="114"/>
    </location>
</feature>
<reference evidence="7" key="1">
    <citation type="submission" date="2022-11" db="EMBL/GenBank/DDBJ databases">
        <title>Alteromonas sp. nov., isolated from sea water of the Qingdao.</title>
        <authorList>
            <person name="Wang Q."/>
        </authorList>
    </citation>
    <scope>NUCLEOTIDE SEQUENCE</scope>
    <source>
        <strain evidence="7">ASW11-7</strain>
    </source>
</reference>
<feature type="transmembrane region" description="Helical" evidence="5">
    <location>
        <begin position="32"/>
        <end position="52"/>
    </location>
</feature>
<dbReference type="EMBL" id="JAPFRD010000011">
    <property type="protein sequence ID" value="MCW8109089.1"/>
    <property type="molecule type" value="Genomic_DNA"/>
</dbReference>
<feature type="transmembrane region" description="Helical" evidence="5">
    <location>
        <begin position="177"/>
        <end position="200"/>
    </location>
</feature>